<evidence type="ECO:0000313" key="5">
    <source>
        <dbReference type="EMBL" id="OUP60940.1"/>
    </source>
</evidence>
<dbReference type="InterPro" id="IPR028082">
    <property type="entry name" value="Peripla_BP_I"/>
</dbReference>
<feature type="domain" description="Leucine-binding protein" evidence="4">
    <location>
        <begin position="39"/>
        <end position="381"/>
    </location>
</feature>
<evidence type="ECO:0000259" key="4">
    <source>
        <dbReference type="Pfam" id="PF13458"/>
    </source>
</evidence>
<dbReference type="PANTHER" id="PTHR30483">
    <property type="entry name" value="LEUCINE-SPECIFIC-BINDING PROTEIN"/>
    <property type="match status" value="1"/>
</dbReference>
<dbReference type="SUPFAM" id="SSF53822">
    <property type="entry name" value="Periplasmic binding protein-like I"/>
    <property type="match status" value="1"/>
</dbReference>
<name>A0A1Y4LYC1_9FIRM</name>
<comment type="caution">
    <text evidence="5">The sequence shown here is derived from an EMBL/GenBank/DDBJ whole genome shotgun (WGS) entry which is preliminary data.</text>
</comment>
<feature type="chain" id="PRO_5010998014" evidence="3">
    <location>
        <begin position="28"/>
        <end position="394"/>
    </location>
</feature>
<dbReference type="InterPro" id="IPR028081">
    <property type="entry name" value="Leu-bd"/>
</dbReference>
<evidence type="ECO:0000256" key="2">
    <source>
        <dbReference type="ARBA" id="ARBA00022729"/>
    </source>
</evidence>
<evidence type="ECO:0000256" key="3">
    <source>
        <dbReference type="SAM" id="SignalP"/>
    </source>
</evidence>
<proteinExistence type="inferred from homology"/>
<comment type="similarity">
    <text evidence="1">Belongs to the leucine-binding protein family.</text>
</comment>
<feature type="signal peptide" evidence="3">
    <location>
        <begin position="1"/>
        <end position="27"/>
    </location>
</feature>
<dbReference type="Gene3D" id="3.40.50.2300">
    <property type="match status" value="2"/>
</dbReference>
<dbReference type="PANTHER" id="PTHR30483:SF6">
    <property type="entry name" value="PERIPLASMIC BINDING PROTEIN OF ABC TRANSPORTER FOR NATURAL AMINO ACIDS"/>
    <property type="match status" value="1"/>
</dbReference>
<sequence>MKGNFWKVLASGTIAASMLVGCSSGGAANEAVTLSEGDTVKIGLNYELSGNVATYGQAMNKATELAIKQYNESEDAKYKAEAVSMDNKSDSGEAYSIATKLMTEDQVVMQLGPATSGDSIATYPAADENQTPVLSPAVTQNGGMLKEDGSAYEYAWRVCFEDSAQASAMAVFARENLGKTKAVVYSDATSDYAKGLAEDFVSKFEALGGEVVAQESYSSGDTDFNAALSKISEEDFDVLYVPGYYSESGLIIKQARDAGISQTILGPDGMDSPKLAELAGEENLNDVYFTTAYTTVDASEELTSFIEAYKAEYNEEPDMFSVLAYDATNLGLQALEKAGKTGEAFNEAIKNIEFTGLTGSFTFDEEHTPLKKVLVVELQNGEQVNPVEVDPNAE</sequence>
<gene>
    <name evidence="5" type="ORF">B5F14_05155</name>
</gene>
<dbReference type="EMBL" id="NFKM01000008">
    <property type="protein sequence ID" value="OUP60940.1"/>
    <property type="molecule type" value="Genomic_DNA"/>
</dbReference>
<keyword evidence="2 3" id="KW-0732">Signal</keyword>
<evidence type="ECO:0000256" key="1">
    <source>
        <dbReference type="ARBA" id="ARBA00010062"/>
    </source>
</evidence>
<accession>A0A1Y4LYC1</accession>
<dbReference type="CDD" id="cd06347">
    <property type="entry name" value="PBP1_ABC_LivK_ligand_binding-like"/>
    <property type="match status" value="1"/>
</dbReference>
<dbReference type="Pfam" id="PF13458">
    <property type="entry name" value="Peripla_BP_6"/>
    <property type="match status" value="1"/>
</dbReference>
<dbReference type="PROSITE" id="PS51257">
    <property type="entry name" value="PROKAR_LIPOPROTEIN"/>
    <property type="match status" value="1"/>
</dbReference>
<organism evidence="5 6">
    <name type="scientific">Faecalitalea cylindroides</name>
    <dbReference type="NCBI Taxonomy" id="39483"/>
    <lineage>
        <taxon>Bacteria</taxon>
        <taxon>Bacillati</taxon>
        <taxon>Bacillota</taxon>
        <taxon>Erysipelotrichia</taxon>
        <taxon>Erysipelotrichales</taxon>
        <taxon>Erysipelotrichaceae</taxon>
        <taxon>Faecalitalea</taxon>
    </lineage>
</organism>
<dbReference type="RefSeq" id="WP_035403327.1">
    <property type="nucleotide sequence ID" value="NZ_CABKSV010000097.1"/>
</dbReference>
<dbReference type="Proteomes" id="UP000195447">
    <property type="component" value="Unassembled WGS sequence"/>
</dbReference>
<keyword evidence="6" id="KW-1185">Reference proteome</keyword>
<protein>
    <submittedName>
        <fullName evidence="5">Branched-chain amino acid ABC transporter substrate-binding protein</fullName>
    </submittedName>
</protein>
<reference evidence="6" key="1">
    <citation type="submission" date="2017-04" db="EMBL/GenBank/DDBJ databases">
        <title>Function of individual gut microbiota members based on whole genome sequencing of pure cultures obtained from chicken caecum.</title>
        <authorList>
            <person name="Medvecky M."/>
            <person name="Cejkova D."/>
            <person name="Polansky O."/>
            <person name="Karasova D."/>
            <person name="Kubasova T."/>
            <person name="Cizek A."/>
            <person name="Rychlik I."/>
        </authorList>
    </citation>
    <scope>NUCLEOTIDE SEQUENCE [LARGE SCALE GENOMIC DNA]</scope>
    <source>
        <strain evidence="6">An178</strain>
    </source>
</reference>
<evidence type="ECO:0000313" key="6">
    <source>
        <dbReference type="Proteomes" id="UP000195447"/>
    </source>
</evidence>
<dbReference type="AlphaFoldDB" id="A0A1Y4LYC1"/>
<dbReference type="InterPro" id="IPR051010">
    <property type="entry name" value="BCAA_transport"/>
</dbReference>